<organism evidence="2 3">
    <name type="scientific">Cytobacillus kochii</name>
    <dbReference type="NCBI Taxonomy" id="859143"/>
    <lineage>
        <taxon>Bacteria</taxon>
        <taxon>Bacillati</taxon>
        <taxon>Bacillota</taxon>
        <taxon>Bacilli</taxon>
        <taxon>Bacillales</taxon>
        <taxon>Bacillaceae</taxon>
        <taxon>Cytobacillus</taxon>
    </lineage>
</organism>
<dbReference type="RefSeq" id="WP_095373250.1">
    <property type="nucleotide sequence ID" value="NZ_CP022983.1"/>
</dbReference>
<feature type="transmembrane region" description="Helical" evidence="1">
    <location>
        <begin position="80"/>
        <end position="96"/>
    </location>
</feature>
<keyword evidence="1" id="KW-1133">Transmembrane helix</keyword>
<protein>
    <submittedName>
        <fullName evidence="2">Uncharacterized protein</fullName>
    </submittedName>
</protein>
<sequence>MNTDKNQSILSYIMNLLTTLTFLLILLNVFLLSSVGFDLYAWKQSYQSWVYLYCIIYALLVAVVIDGFSVKLTLSLSAQAIFYTVAGFIAFFPLTGFSFFTFFAGVFAAFIAVIFFFCYKIVKHYHKKLWVIVLLLPVLVALSTIDYTEKKDWHEQTSENSFSAQFTHFNGMHPIPISLARGEIVYITIQFSPENEGGYGYYILDEKKSRCVLSDDRGNRSRREQFSNLFYSKYNR</sequence>
<dbReference type="EMBL" id="CP022983">
    <property type="protein sequence ID" value="ASV69686.1"/>
    <property type="molecule type" value="Genomic_DNA"/>
</dbReference>
<feature type="transmembrane region" description="Helical" evidence="1">
    <location>
        <begin position="12"/>
        <end position="37"/>
    </location>
</feature>
<name>A0A248TNA1_9BACI</name>
<dbReference type="OrthoDB" id="2721202at2"/>
<proteinExistence type="predicted"/>
<feature type="transmembrane region" description="Helical" evidence="1">
    <location>
        <begin position="49"/>
        <end position="68"/>
    </location>
</feature>
<evidence type="ECO:0000313" key="3">
    <source>
        <dbReference type="Proteomes" id="UP000215137"/>
    </source>
</evidence>
<dbReference type="KEGG" id="bko:CKF48_21680"/>
<keyword evidence="1" id="KW-0812">Transmembrane</keyword>
<gene>
    <name evidence="2" type="ORF">CKF48_21680</name>
</gene>
<feature type="transmembrane region" description="Helical" evidence="1">
    <location>
        <begin position="129"/>
        <end position="148"/>
    </location>
</feature>
<dbReference type="Proteomes" id="UP000215137">
    <property type="component" value="Chromosome"/>
</dbReference>
<reference evidence="2 3" key="1">
    <citation type="submission" date="2017-08" db="EMBL/GenBank/DDBJ databases">
        <title>Complete Genome Sequence of Bacillus kochii Oregon-R-modENCODE STRAIN BDGP4, isolated from Drosophila melanogaster gut.</title>
        <authorList>
            <person name="Wan K.H."/>
            <person name="Yu C."/>
            <person name="Park S."/>
            <person name="Hammonds A.S."/>
            <person name="Booth B.W."/>
            <person name="Celniker S.E."/>
        </authorList>
    </citation>
    <scope>NUCLEOTIDE SEQUENCE [LARGE SCALE GENOMIC DNA]</scope>
    <source>
        <strain evidence="2 3">BDGP4</strain>
    </source>
</reference>
<accession>A0A248TNA1</accession>
<keyword evidence="3" id="KW-1185">Reference proteome</keyword>
<feature type="transmembrane region" description="Helical" evidence="1">
    <location>
        <begin position="102"/>
        <end position="122"/>
    </location>
</feature>
<keyword evidence="1" id="KW-0472">Membrane</keyword>
<dbReference type="AlphaFoldDB" id="A0A248TNA1"/>
<evidence type="ECO:0000313" key="2">
    <source>
        <dbReference type="EMBL" id="ASV69686.1"/>
    </source>
</evidence>
<evidence type="ECO:0000256" key="1">
    <source>
        <dbReference type="SAM" id="Phobius"/>
    </source>
</evidence>